<feature type="domain" description="Peptidase C-terminal archaeal/bacterial" evidence="3">
    <location>
        <begin position="339"/>
        <end position="410"/>
    </location>
</feature>
<feature type="signal peptide" evidence="2">
    <location>
        <begin position="1"/>
        <end position="23"/>
    </location>
</feature>
<keyword evidence="5" id="KW-1185">Reference proteome</keyword>
<evidence type="ECO:0000313" key="4">
    <source>
        <dbReference type="EMBL" id="QDT09779.1"/>
    </source>
</evidence>
<proteinExistence type="predicted"/>
<feature type="region of interest" description="Disordered" evidence="1">
    <location>
        <begin position="765"/>
        <end position="807"/>
    </location>
</feature>
<feature type="compositionally biased region" description="Basic and acidic residues" evidence="1">
    <location>
        <begin position="766"/>
        <end position="780"/>
    </location>
</feature>
<dbReference type="EMBL" id="CP036526">
    <property type="protein sequence ID" value="QDT09779.1"/>
    <property type="molecule type" value="Genomic_DNA"/>
</dbReference>
<gene>
    <name evidence="4" type="ORF">K239x_17300</name>
</gene>
<dbReference type="Proteomes" id="UP000319817">
    <property type="component" value="Chromosome"/>
</dbReference>
<evidence type="ECO:0000256" key="2">
    <source>
        <dbReference type="SAM" id="SignalP"/>
    </source>
</evidence>
<dbReference type="AlphaFoldDB" id="A0A517NRQ7"/>
<sequence length="807" mass="88001" precursor="true">MNVMFRISLIALAVFASSSLATAALPLVDRLEPLGVVRGEETTVTFHGQRISDAYQVLADVPGIEILEVKAVDNKKVEVKLKTNKDLAPGLYPVRLITKSGIANLRLIGVGAMPIVKEAEPNNEFDKPQTIEINKTIEGVVTREDIDHYQVKLTKGQTLNIEIEGIRLAFSLRNQNILDPYIAILDEGRFEVATSDDSPLLQQDGLCSFTAPEDGTYTILVRDSSFRGNPICGYRLHVGTFPRPVAVVPAGGMPGSMMKSKLVDMHHGVTEASVQLPSETNDRWPVVTENENGVSPSPNWVRVNELPVVMEKEPNDDYRKAPEYTAPAAFCGLIDKANDYDCYAFTAKKGKRYRIEAFAREVLRSPLDAYCNVFGPDNKTIASSDDSRGKVDPFMEFTAKADGKHTVRVYDQLRGGSPIHNYRIEVTMPDPTFALTLKELRRDEAQVVSVPAGGSIAMVVTSARSVYNGEIQMELAGLPEGVAATTFPIPPGRNEIPVVLTASKDAKQTASLFAVAGHGDEKNFNVMGRLSQTHKLVLGQNRRHMWAYKTNRAAMAVTEKAPFSIELVQPKTPIVRSGSKNLLVKIVRDEGFDGVVSLRTLYNPPGVGVNNSRRIDKGKTEALIPITANGSAAIGKWPVIMVASYATKNGTAYISTEAALLDVQNSIFKYEFPKSAGELGSEVSVALKMEVLREYEGDAEVQLVGMPNGVTSPTPIQKINKDTKVVTFPLVIADNAKVAKHKTLNVQSRIKVGDETIVQTTGTGELRVDKPLPPKKDAPKVAKKAVAKKPAAPKALSRLEQLRQAKN</sequence>
<reference evidence="4 5" key="1">
    <citation type="submission" date="2019-02" db="EMBL/GenBank/DDBJ databases">
        <title>Deep-cultivation of Planctomycetes and their phenomic and genomic characterization uncovers novel biology.</title>
        <authorList>
            <person name="Wiegand S."/>
            <person name="Jogler M."/>
            <person name="Boedeker C."/>
            <person name="Pinto D."/>
            <person name="Vollmers J."/>
            <person name="Rivas-Marin E."/>
            <person name="Kohn T."/>
            <person name="Peeters S.H."/>
            <person name="Heuer A."/>
            <person name="Rast P."/>
            <person name="Oberbeckmann S."/>
            <person name="Bunk B."/>
            <person name="Jeske O."/>
            <person name="Meyerdierks A."/>
            <person name="Storesund J.E."/>
            <person name="Kallscheuer N."/>
            <person name="Luecker S."/>
            <person name="Lage O.M."/>
            <person name="Pohl T."/>
            <person name="Merkel B.J."/>
            <person name="Hornburger P."/>
            <person name="Mueller R.-W."/>
            <person name="Bruemmer F."/>
            <person name="Labrenz M."/>
            <person name="Spormann A.M."/>
            <person name="Op den Camp H."/>
            <person name="Overmann J."/>
            <person name="Amann R."/>
            <person name="Jetten M.S.M."/>
            <person name="Mascher T."/>
            <person name="Medema M.H."/>
            <person name="Devos D.P."/>
            <person name="Kaster A.-K."/>
            <person name="Ovreas L."/>
            <person name="Rohde M."/>
            <person name="Galperin M.Y."/>
            <person name="Jogler C."/>
        </authorList>
    </citation>
    <scope>NUCLEOTIDE SEQUENCE [LARGE SCALE GENOMIC DNA]</scope>
    <source>
        <strain evidence="4 5">K23_9</strain>
    </source>
</reference>
<name>A0A517NRQ7_9BACT</name>
<evidence type="ECO:0000256" key="1">
    <source>
        <dbReference type="SAM" id="MobiDB-lite"/>
    </source>
</evidence>
<dbReference type="InterPro" id="IPR007280">
    <property type="entry name" value="Peptidase_C_arc/bac"/>
</dbReference>
<protein>
    <recommendedName>
        <fullName evidence="3">Peptidase C-terminal archaeal/bacterial domain-containing protein</fullName>
    </recommendedName>
</protein>
<dbReference type="Gene3D" id="2.60.120.380">
    <property type="match status" value="2"/>
</dbReference>
<evidence type="ECO:0000313" key="5">
    <source>
        <dbReference type="Proteomes" id="UP000319817"/>
    </source>
</evidence>
<organism evidence="4 5">
    <name type="scientific">Stieleria marina</name>
    <dbReference type="NCBI Taxonomy" id="1930275"/>
    <lineage>
        <taxon>Bacteria</taxon>
        <taxon>Pseudomonadati</taxon>
        <taxon>Planctomycetota</taxon>
        <taxon>Planctomycetia</taxon>
        <taxon>Pirellulales</taxon>
        <taxon>Pirellulaceae</taxon>
        <taxon>Stieleria</taxon>
    </lineage>
</organism>
<feature type="chain" id="PRO_5021722111" description="Peptidase C-terminal archaeal/bacterial domain-containing protein" evidence="2">
    <location>
        <begin position="24"/>
        <end position="807"/>
    </location>
</feature>
<evidence type="ECO:0000259" key="3">
    <source>
        <dbReference type="Pfam" id="PF04151"/>
    </source>
</evidence>
<accession>A0A517NRQ7</accession>
<dbReference type="Pfam" id="PF04151">
    <property type="entry name" value="PPC"/>
    <property type="match status" value="2"/>
</dbReference>
<feature type="domain" description="Peptidase C-terminal archaeal/bacterial" evidence="3">
    <location>
        <begin position="146"/>
        <end position="222"/>
    </location>
</feature>
<keyword evidence="2" id="KW-0732">Signal</keyword>